<dbReference type="InterPro" id="IPR056322">
    <property type="entry name" value="Microp_apicomplexa_21"/>
</dbReference>
<gene>
    <name evidence="2" type="ORF">PY00191</name>
</gene>
<keyword evidence="3" id="KW-1185">Reference proteome</keyword>
<protein>
    <submittedName>
        <fullName evidence="2">Uncharacterized protein</fullName>
    </submittedName>
</protein>
<dbReference type="AlphaFoldDB" id="Q7RT10"/>
<reference evidence="2 3" key="1">
    <citation type="journal article" date="2002" name="Nature">
        <title>Genome sequence and comparative analysis of the model rodent malaria parasite Plasmodium yoelii yoelii.</title>
        <authorList>
            <person name="Carlton J.M."/>
            <person name="Angiuoli S.V."/>
            <person name="Suh B.B."/>
            <person name="Kooij T.W."/>
            <person name="Pertea M."/>
            <person name="Silva J.C."/>
            <person name="Ermolaeva M.D."/>
            <person name="Allen J.E."/>
            <person name="Selengut J.D."/>
            <person name="Koo H.L."/>
            <person name="Peterson J.D."/>
            <person name="Pop M."/>
            <person name="Kosack D.S."/>
            <person name="Shumway M.F."/>
            <person name="Bidwell S.L."/>
            <person name="Shallom S.J."/>
            <person name="van Aken S.E."/>
            <person name="Riedmuller S.B."/>
            <person name="Feldblyum T.V."/>
            <person name="Cho J.K."/>
            <person name="Quackenbush J."/>
            <person name="Sedegah M."/>
            <person name="Shoaibi A."/>
            <person name="Cummings L.M."/>
            <person name="Florens L."/>
            <person name="Yates J.R."/>
            <person name="Raine J.D."/>
            <person name="Sinden R.E."/>
            <person name="Harris M.A."/>
            <person name="Cunningham D.A."/>
            <person name="Preiser P.R."/>
            <person name="Bergman L.W."/>
            <person name="Vaidya A.B."/>
            <person name="van Lin L.H."/>
            <person name="Janse C.J."/>
            <person name="Waters A.P."/>
            <person name="Smith H.O."/>
            <person name="White O.R."/>
            <person name="Salzberg S.L."/>
            <person name="Venter J.C."/>
            <person name="Fraser C.M."/>
            <person name="Hoffman S.L."/>
            <person name="Gardner M.J."/>
            <person name="Carucci D.J."/>
        </authorList>
    </citation>
    <scope>NUCLEOTIDE SEQUENCE [LARGE SCALE GENOMIC DNA]</scope>
    <source>
        <strain evidence="2 3">17XNL</strain>
    </source>
</reference>
<feature type="transmembrane region" description="Helical" evidence="1">
    <location>
        <begin position="23"/>
        <end position="45"/>
    </location>
</feature>
<dbReference type="KEGG" id="pyo:PY17X_1417700"/>
<dbReference type="FunCoup" id="Q7RT10">
    <property type="interactions" value="2"/>
</dbReference>
<name>Q7RT10_PLAYO</name>
<keyword evidence="1" id="KW-0812">Transmembrane</keyword>
<sequence length="102" mass="12059">MGFFYSGFHKPSTNDIKNKRIKIMYVLGLFILPSFVTYIGSNYYILNFFIDTFKPVEVPKEVDFEIIRNIYHGKKPSSKSSDYDENTNTCRCTHGYRIAFYR</sequence>
<dbReference type="InParanoid" id="Q7RT10"/>
<evidence type="ECO:0000256" key="1">
    <source>
        <dbReference type="SAM" id="Phobius"/>
    </source>
</evidence>
<proteinExistence type="predicted"/>
<comment type="caution">
    <text evidence="2">The sequence shown here is derived from an EMBL/GenBank/DDBJ whole genome shotgun (WGS) entry which is preliminary data.</text>
</comment>
<keyword evidence="1" id="KW-0472">Membrane</keyword>
<accession>Q7RT10</accession>
<dbReference type="Pfam" id="PF23535">
    <property type="entry name" value="Microp_apicomplexa_21"/>
    <property type="match status" value="1"/>
</dbReference>
<dbReference type="PaxDb" id="73239-Q7RT10"/>
<organism evidence="2 3">
    <name type="scientific">Plasmodium yoelii yoelii</name>
    <dbReference type="NCBI Taxonomy" id="73239"/>
    <lineage>
        <taxon>Eukaryota</taxon>
        <taxon>Sar</taxon>
        <taxon>Alveolata</taxon>
        <taxon>Apicomplexa</taxon>
        <taxon>Aconoidasida</taxon>
        <taxon>Haemosporida</taxon>
        <taxon>Plasmodiidae</taxon>
        <taxon>Plasmodium</taxon>
        <taxon>Plasmodium (Vinckeia)</taxon>
    </lineage>
</organism>
<keyword evidence="1" id="KW-1133">Transmembrane helix</keyword>
<dbReference type="Proteomes" id="UP000008553">
    <property type="component" value="Unassembled WGS sequence"/>
</dbReference>
<evidence type="ECO:0000313" key="3">
    <source>
        <dbReference type="Proteomes" id="UP000008553"/>
    </source>
</evidence>
<evidence type="ECO:0000313" key="2">
    <source>
        <dbReference type="EMBL" id="EAA21295.1"/>
    </source>
</evidence>
<dbReference type="EMBL" id="AABL01000051">
    <property type="protein sequence ID" value="EAA21295.1"/>
    <property type="molecule type" value="Genomic_DNA"/>
</dbReference>